<gene>
    <name evidence="3" type="ORF">HELGO_WM10319</name>
</gene>
<protein>
    <submittedName>
        <fullName evidence="3">Uncharacterized protein</fullName>
    </submittedName>
</protein>
<sequence>MSTDTNNTNNTPDPEAENNASNTVSAKDKFVSFVTEHKKILLGVVALIFVIIIGFLLYSTFVRKSMDTLADEFCECAAAEGSDFYAYGKDGFGYRSDLVGCFAEDFRTYSKRYNKATKKALLVDFQQAVIKKCPEKLVDVFEYK</sequence>
<accession>A0A6S6RU29</accession>
<reference evidence="3" key="1">
    <citation type="submission" date="2020-01" db="EMBL/GenBank/DDBJ databases">
        <authorList>
            <person name="Meier V. D."/>
            <person name="Meier V D."/>
        </authorList>
    </citation>
    <scope>NUCLEOTIDE SEQUENCE</scope>
    <source>
        <strain evidence="3">HLG_WM_MAG_10</strain>
    </source>
</reference>
<feature type="transmembrane region" description="Helical" evidence="2">
    <location>
        <begin position="40"/>
        <end position="58"/>
    </location>
</feature>
<evidence type="ECO:0000313" key="3">
    <source>
        <dbReference type="EMBL" id="CAA6799096.1"/>
    </source>
</evidence>
<proteinExistence type="predicted"/>
<name>A0A6S6RU29_9BACT</name>
<evidence type="ECO:0000256" key="1">
    <source>
        <dbReference type="SAM" id="MobiDB-lite"/>
    </source>
</evidence>
<keyword evidence="2" id="KW-1133">Transmembrane helix</keyword>
<keyword evidence="2" id="KW-0472">Membrane</keyword>
<dbReference type="EMBL" id="CACVAQ010000020">
    <property type="protein sequence ID" value="CAA6799096.1"/>
    <property type="molecule type" value="Genomic_DNA"/>
</dbReference>
<evidence type="ECO:0000256" key="2">
    <source>
        <dbReference type="SAM" id="Phobius"/>
    </source>
</evidence>
<dbReference type="AlphaFoldDB" id="A0A6S6RU29"/>
<organism evidence="3">
    <name type="scientific">uncultured Aureispira sp</name>
    <dbReference type="NCBI Taxonomy" id="1331704"/>
    <lineage>
        <taxon>Bacteria</taxon>
        <taxon>Pseudomonadati</taxon>
        <taxon>Bacteroidota</taxon>
        <taxon>Saprospiria</taxon>
        <taxon>Saprospirales</taxon>
        <taxon>Saprospiraceae</taxon>
        <taxon>Aureispira</taxon>
        <taxon>environmental samples</taxon>
    </lineage>
</organism>
<feature type="region of interest" description="Disordered" evidence="1">
    <location>
        <begin position="1"/>
        <end position="20"/>
    </location>
</feature>
<keyword evidence="2" id="KW-0812">Transmembrane</keyword>